<protein>
    <submittedName>
        <fullName evidence="2">Uncharacterized protein</fullName>
    </submittedName>
</protein>
<evidence type="ECO:0000313" key="2">
    <source>
        <dbReference type="EMBL" id="KRZ69600.1"/>
    </source>
</evidence>
<feature type="compositionally biased region" description="Basic and acidic residues" evidence="1">
    <location>
        <begin position="339"/>
        <end position="352"/>
    </location>
</feature>
<dbReference type="OrthoDB" id="362021at2759"/>
<reference evidence="2 3" key="1">
    <citation type="submission" date="2015-01" db="EMBL/GenBank/DDBJ databases">
        <title>Evolution of Trichinella species and genotypes.</title>
        <authorList>
            <person name="Korhonen P.K."/>
            <person name="Edoardo P."/>
            <person name="Giuseppe L.R."/>
            <person name="Gasser R.B."/>
        </authorList>
    </citation>
    <scope>NUCLEOTIDE SEQUENCE [LARGE SCALE GENOMIC DNA]</scope>
    <source>
        <strain evidence="2">ISS1980</strain>
    </source>
</reference>
<evidence type="ECO:0000256" key="1">
    <source>
        <dbReference type="SAM" id="MobiDB-lite"/>
    </source>
</evidence>
<organism evidence="2 3">
    <name type="scientific">Trichinella papuae</name>
    <dbReference type="NCBI Taxonomy" id="268474"/>
    <lineage>
        <taxon>Eukaryota</taxon>
        <taxon>Metazoa</taxon>
        <taxon>Ecdysozoa</taxon>
        <taxon>Nematoda</taxon>
        <taxon>Enoplea</taxon>
        <taxon>Dorylaimia</taxon>
        <taxon>Trichinellida</taxon>
        <taxon>Trichinellidae</taxon>
        <taxon>Trichinella</taxon>
    </lineage>
</organism>
<feature type="region of interest" description="Disordered" evidence="1">
    <location>
        <begin position="320"/>
        <end position="354"/>
    </location>
</feature>
<gene>
    <name evidence="2" type="ORF">T10_11621</name>
</gene>
<comment type="caution">
    <text evidence="2">The sequence shown here is derived from an EMBL/GenBank/DDBJ whole genome shotgun (WGS) entry which is preliminary data.</text>
</comment>
<dbReference type="AlphaFoldDB" id="A0A0V1MDI3"/>
<name>A0A0V1MDI3_9BILA</name>
<proteinExistence type="predicted"/>
<accession>A0A0V1MDI3</accession>
<dbReference type="EMBL" id="JYDO01000133">
    <property type="protein sequence ID" value="KRZ69600.1"/>
    <property type="molecule type" value="Genomic_DNA"/>
</dbReference>
<keyword evidence="3" id="KW-1185">Reference proteome</keyword>
<sequence length="731" mass="82269">MCVIFYSLFSDALTLRCLGSSVFCRSRLLTLTPILYAERMYPKNVVSKNTHTEISIDNEQTRPLVESELSRSIDRSSSQNISVSASETTANLKEEIVDVYAHYLNSGMRRKQIRAAFQSHLLNIMKERATNIANEMDSGSVSRASLEATTAYFNAVNDIRQQSQQSFDTTIGKDRMEQKKLNEKNVNSDKMDNEKKQSFNETNLDNITLPVNEMEYVVSPLLSLASEKFRNENHPTAITSVCTRVDDLNGVSTHSLKDGKLDNRGPVPPILPVKFPDKLVTGKSAICPNFENVTDLKPASKDRSMEKVSGSSVKAPVKMENIPQSGTGKSAICPNFENVTDRKPASKDRSMEKVIGSSVKAPVKMENIPESGTGKSVICPNFENVTDRKPVSKDRGMNKVIGSSMKAPVKMENIPESGTGKSAICPNFENVTDPEDTDMDEMIDKLINASVDLENIPEELRYRAIYHDMIVNVLMNKNFKRNRKPIDSRLINVPTQPLCIDHILMRCENEKANAKELDEIPIASLKKRTTREKDIDFEEILDYESVVSKGSKQIEMSRKSIYDLVSTSRTLPQDFDTLPESMMRTWITKDIIDSPLTRSLRKQKKLNVEDETREMLSDSGYASGMACEIDVADVKCESSISDLIPPKGYQAENRKRNSTGRNKYCELTAKDELPKRLNEEVTPSVSGELENRKIGVDHGKNTVRDSVNQHNYKLRSFTKPDTVTVKRERKR</sequence>
<dbReference type="Proteomes" id="UP000054843">
    <property type="component" value="Unassembled WGS sequence"/>
</dbReference>
<evidence type="ECO:0000313" key="3">
    <source>
        <dbReference type="Proteomes" id="UP000054843"/>
    </source>
</evidence>